<evidence type="ECO:0000313" key="2">
    <source>
        <dbReference type="Proteomes" id="UP000649739"/>
    </source>
</evidence>
<dbReference type="AlphaFoldDB" id="A0A8J3BB63"/>
<accession>A0A8J3BB63</accession>
<evidence type="ECO:0000313" key="1">
    <source>
        <dbReference type="EMBL" id="GGK08602.1"/>
    </source>
</evidence>
<name>A0A8J3BB63_9ACTN</name>
<dbReference type="EMBL" id="BMQB01000012">
    <property type="protein sequence ID" value="GGK08602.1"/>
    <property type="molecule type" value="Genomic_DNA"/>
</dbReference>
<dbReference type="RefSeq" id="WP_189172023.1">
    <property type="nucleotide sequence ID" value="NZ_BMQB01000012.1"/>
</dbReference>
<dbReference type="Proteomes" id="UP000649739">
    <property type="component" value="Unassembled WGS sequence"/>
</dbReference>
<proteinExistence type="predicted"/>
<reference evidence="1" key="1">
    <citation type="journal article" date="2014" name="Int. J. Syst. Evol. Microbiol.">
        <title>Complete genome sequence of Corynebacterium casei LMG S-19264T (=DSM 44701T), isolated from a smear-ripened cheese.</title>
        <authorList>
            <consortium name="US DOE Joint Genome Institute (JGI-PGF)"/>
            <person name="Walter F."/>
            <person name="Albersmeier A."/>
            <person name="Kalinowski J."/>
            <person name="Ruckert C."/>
        </authorList>
    </citation>
    <scope>NUCLEOTIDE SEQUENCE</scope>
    <source>
        <strain evidence="1">JCM 3090</strain>
    </source>
</reference>
<gene>
    <name evidence="1" type="ORF">GCM10010123_43110</name>
</gene>
<organism evidence="1 2">
    <name type="scientific">Pilimelia anulata</name>
    <dbReference type="NCBI Taxonomy" id="53371"/>
    <lineage>
        <taxon>Bacteria</taxon>
        <taxon>Bacillati</taxon>
        <taxon>Actinomycetota</taxon>
        <taxon>Actinomycetes</taxon>
        <taxon>Micromonosporales</taxon>
        <taxon>Micromonosporaceae</taxon>
        <taxon>Pilimelia</taxon>
    </lineage>
</organism>
<comment type="caution">
    <text evidence="1">The sequence shown here is derived from an EMBL/GenBank/DDBJ whole genome shotgun (WGS) entry which is preliminary data.</text>
</comment>
<protein>
    <submittedName>
        <fullName evidence="1">Uncharacterized protein</fullName>
    </submittedName>
</protein>
<reference evidence="1" key="2">
    <citation type="submission" date="2020-09" db="EMBL/GenBank/DDBJ databases">
        <authorList>
            <person name="Sun Q."/>
            <person name="Ohkuma M."/>
        </authorList>
    </citation>
    <scope>NUCLEOTIDE SEQUENCE</scope>
    <source>
        <strain evidence="1">JCM 3090</strain>
    </source>
</reference>
<keyword evidence="2" id="KW-1185">Reference proteome</keyword>
<sequence>MSDSMRNLAEAVFLSDLQPSASPDAAAVEAAVAATLARYGWDGCGPAVAGEFGERAETALPRLLWARRLVAEHAAATPALAA</sequence>